<feature type="transmembrane region" description="Helical" evidence="1">
    <location>
        <begin position="41"/>
        <end position="58"/>
    </location>
</feature>
<gene>
    <name evidence="2" type="ORF">SAMN02745166_04866</name>
</gene>
<keyword evidence="1" id="KW-1133">Transmembrane helix</keyword>
<sequence>MSSKKQPLTTMNRVILYIFGTLLVIAGAAYTASTLGVEQRWIVVGCLVVLGLGIMGAATGARGSAKTNVVVDE</sequence>
<evidence type="ECO:0000256" key="1">
    <source>
        <dbReference type="SAM" id="Phobius"/>
    </source>
</evidence>
<reference evidence="3" key="1">
    <citation type="submission" date="2017-02" db="EMBL/GenBank/DDBJ databases">
        <authorList>
            <person name="Varghese N."/>
            <person name="Submissions S."/>
        </authorList>
    </citation>
    <scope>NUCLEOTIDE SEQUENCE [LARGE SCALE GENOMIC DNA]</scope>
    <source>
        <strain evidence="3">ATCC 700200</strain>
    </source>
</reference>
<organism evidence="2 3">
    <name type="scientific">Prosthecobacter debontii</name>
    <dbReference type="NCBI Taxonomy" id="48467"/>
    <lineage>
        <taxon>Bacteria</taxon>
        <taxon>Pseudomonadati</taxon>
        <taxon>Verrucomicrobiota</taxon>
        <taxon>Verrucomicrobiia</taxon>
        <taxon>Verrucomicrobiales</taxon>
        <taxon>Verrucomicrobiaceae</taxon>
        <taxon>Prosthecobacter</taxon>
    </lineage>
</organism>
<protein>
    <submittedName>
        <fullName evidence="2">Uncharacterized protein</fullName>
    </submittedName>
</protein>
<dbReference type="AlphaFoldDB" id="A0A1T4Z2M7"/>
<keyword evidence="1" id="KW-0472">Membrane</keyword>
<evidence type="ECO:0000313" key="2">
    <source>
        <dbReference type="EMBL" id="SKB08123.1"/>
    </source>
</evidence>
<name>A0A1T4Z2M7_9BACT</name>
<keyword evidence="1" id="KW-0812">Transmembrane</keyword>
<proteinExistence type="predicted"/>
<dbReference type="EMBL" id="FUYE01000026">
    <property type="protein sequence ID" value="SKB08123.1"/>
    <property type="molecule type" value="Genomic_DNA"/>
</dbReference>
<keyword evidence="3" id="KW-1185">Reference proteome</keyword>
<accession>A0A1T4Z2M7</accession>
<evidence type="ECO:0000313" key="3">
    <source>
        <dbReference type="Proteomes" id="UP000190774"/>
    </source>
</evidence>
<dbReference type="Proteomes" id="UP000190774">
    <property type="component" value="Unassembled WGS sequence"/>
</dbReference>